<keyword evidence="5" id="KW-1185">Reference proteome</keyword>
<dbReference type="HOGENOM" id="CLU_055155_0_0_1"/>
<feature type="region of interest" description="Disordered" evidence="1">
    <location>
        <begin position="174"/>
        <end position="197"/>
    </location>
</feature>
<evidence type="ECO:0000256" key="1">
    <source>
        <dbReference type="SAM" id="MobiDB-lite"/>
    </source>
</evidence>
<dbReference type="EMBL" id="GG698960">
    <property type="protein sequence ID" value="EEU34620.1"/>
    <property type="molecule type" value="Genomic_DNA"/>
</dbReference>
<dbReference type="InParanoid" id="C7ZMZ6"/>
<dbReference type="VEuPathDB" id="FungiDB:NECHADRAFT_82321"/>
<dbReference type="GO" id="GO:0005507">
    <property type="term" value="F:copper ion binding"/>
    <property type="evidence" value="ECO:0007669"/>
    <property type="project" value="InterPro"/>
</dbReference>
<dbReference type="GeneID" id="9678747"/>
<dbReference type="STRING" id="660122.C7ZMZ6"/>
<proteinExistence type="predicted"/>
<feature type="domain" description="Plastocyanin-like" evidence="2">
    <location>
        <begin position="12"/>
        <end position="128"/>
    </location>
</feature>
<feature type="compositionally biased region" description="Pro residues" evidence="1">
    <location>
        <begin position="182"/>
        <end position="191"/>
    </location>
</feature>
<dbReference type="eggNOG" id="KOG1263">
    <property type="taxonomic scope" value="Eukaryota"/>
</dbReference>
<dbReference type="Pfam" id="PF07731">
    <property type="entry name" value="Cu-oxidase_2"/>
    <property type="match status" value="1"/>
</dbReference>
<dbReference type="GO" id="GO:0016491">
    <property type="term" value="F:oxidoreductase activity"/>
    <property type="evidence" value="ECO:0007669"/>
    <property type="project" value="InterPro"/>
</dbReference>
<evidence type="ECO:0000259" key="2">
    <source>
        <dbReference type="Pfam" id="PF00394"/>
    </source>
</evidence>
<evidence type="ECO:0008006" key="6">
    <source>
        <dbReference type="Google" id="ProtNLM"/>
    </source>
</evidence>
<dbReference type="Pfam" id="PF00394">
    <property type="entry name" value="Cu-oxidase"/>
    <property type="match status" value="1"/>
</dbReference>
<reference evidence="4 5" key="1">
    <citation type="journal article" date="2009" name="PLoS Genet.">
        <title>The genome of Nectria haematococca: contribution of supernumerary chromosomes to gene expansion.</title>
        <authorList>
            <person name="Coleman J.J."/>
            <person name="Rounsley S.D."/>
            <person name="Rodriguez-Carres M."/>
            <person name="Kuo A."/>
            <person name="Wasmann C.C."/>
            <person name="Grimwood J."/>
            <person name="Schmutz J."/>
            <person name="Taga M."/>
            <person name="White G.J."/>
            <person name="Zhou S."/>
            <person name="Schwartz D.C."/>
            <person name="Freitag M."/>
            <person name="Ma L.J."/>
            <person name="Danchin E.G."/>
            <person name="Henrissat B."/>
            <person name="Coutinho P.M."/>
            <person name="Nelson D.R."/>
            <person name="Straney D."/>
            <person name="Napoli C.A."/>
            <person name="Barker B.M."/>
            <person name="Gribskov M."/>
            <person name="Rep M."/>
            <person name="Kroken S."/>
            <person name="Molnar I."/>
            <person name="Rensing C."/>
            <person name="Kennell J.C."/>
            <person name="Zamora J."/>
            <person name="Farman M.L."/>
            <person name="Selker E.U."/>
            <person name="Salamov A."/>
            <person name="Shapiro H."/>
            <person name="Pangilinan J."/>
            <person name="Lindquist E."/>
            <person name="Lamers C."/>
            <person name="Grigoriev I.V."/>
            <person name="Geiser D.M."/>
            <person name="Covert S.F."/>
            <person name="Temporini E."/>
            <person name="Vanetten H.D."/>
        </authorList>
    </citation>
    <scope>NUCLEOTIDE SEQUENCE [LARGE SCALE GENOMIC DNA]</scope>
    <source>
        <strain evidence="5">ATCC MYA-4622 / CBS 123669 / FGSC 9596 / NRRL 45880 / 77-13-4</strain>
    </source>
</reference>
<dbReference type="InterPro" id="IPR011706">
    <property type="entry name" value="Cu-oxidase_C"/>
</dbReference>
<dbReference type="Proteomes" id="UP000005206">
    <property type="component" value="Chromosome 7"/>
</dbReference>
<dbReference type="KEGG" id="nhe:NECHADRAFT_82321"/>
<accession>C7ZMZ6</accession>
<dbReference type="RefSeq" id="XP_003040333.1">
    <property type="nucleotide sequence ID" value="XM_003040287.1"/>
</dbReference>
<name>C7ZMZ6_FUSV7</name>
<dbReference type="SUPFAM" id="SSF49503">
    <property type="entry name" value="Cupredoxins"/>
    <property type="match status" value="2"/>
</dbReference>
<sequence length="397" mass="43682">MKAEGSKYYCYDSILVNGKGRVHCRQLDFAHLNGNALDGKGCIQPAGLPNEYCSPTSADYEVFETGGQRYVMMNLRNNGFEHSVKVSIDGHQMVFVANNGGFVVPEQTDVVYIPSAARIPILVKLDAEPEGKADSINIKAKRLPRYGEPMVLPAPASPKDVCLLADTSTKPHCKTTDGQFVPPFPSKPPPASDKKHPERADFTFRLSAGSQPSLTEPKVPEFNLNEKPWQLFHGSMTPLLFHRLGRDEELDKPIISGMPVGSVVDLIIENQINDTIRLYKHGDPAWLLGSSSGQPFREESVEDAIIAAGNSHTSLNLHNPALVTVHDLPPLGWSVLRFQVTSKAANMLHSAKLRNFLLGMTVPILEGIRAENPIEIPEEVLDRPHVQFEPKNDGIFG</sequence>
<protein>
    <recommendedName>
        <fullName evidence="6">Plastocyanin-like domain-containing protein</fullName>
    </recommendedName>
</protein>
<dbReference type="InterPro" id="IPR001117">
    <property type="entry name" value="Cu-oxidase_2nd"/>
</dbReference>
<gene>
    <name evidence="4" type="ORF">NECHADRAFT_82321</name>
</gene>
<dbReference type="Gene3D" id="2.60.40.420">
    <property type="entry name" value="Cupredoxins - blue copper proteins"/>
    <property type="match status" value="2"/>
</dbReference>
<dbReference type="OrthoDB" id="2121828at2759"/>
<dbReference type="OMA" id="GSEFYCY"/>
<feature type="domain" description="Plastocyanin-like" evidence="3">
    <location>
        <begin position="257"/>
        <end position="365"/>
    </location>
</feature>
<evidence type="ECO:0000313" key="5">
    <source>
        <dbReference type="Proteomes" id="UP000005206"/>
    </source>
</evidence>
<dbReference type="AlphaFoldDB" id="C7ZMZ6"/>
<dbReference type="InterPro" id="IPR008972">
    <property type="entry name" value="Cupredoxin"/>
</dbReference>
<evidence type="ECO:0000313" key="4">
    <source>
        <dbReference type="EMBL" id="EEU34620.1"/>
    </source>
</evidence>
<organism evidence="4 5">
    <name type="scientific">Fusarium vanettenii (strain ATCC MYA-4622 / CBS 123669 / FGSC 9596 / NRRL 45880 / 77-13-4)</name>
    <name type="common">Fusarium solani subsp. pisi</name>
    <dbReference type="NCBI Taxonomy" id="660122"/>
    <lineage>
        <taxon>Eukaryota</taxon>
        <taxon>Fungi</taxon>
        <taxon>Dikarya</taxon>
        <taxon>Ascomycota</taxon>
        <taxon>Pezizomycotina</taxon>
        <taxon>Sordariomycetes</taxon>
        <taxon>Hypocreomycetidae</taxon>
        <taxon>Hypocreales</taxon>
        <taxon>Nectriaceae</taxon>
        <taxon>Fusarium</taxon>
        <taxon>Fusarium solani species complex</taxon>
        <taxon>Fusarium vanettenii</taxon>
    </lineage>
</organism>
<evidence type="ECO:0000259" key="3">
    <source>
        <dbReference type="Pfam" id="PF07731"/>
    </source>
</evidence>